<evidence type="ECO:0000259" key="2">
    <source>
        <dbReference type="Pfam" id="PF01872"/>
    </source>
</evidence>
<organism evidence="3 4">
    <name type="scientific">Amycolatopsis coloradensis</name>
    <dbReference type="NCBI Taxonomy" id="76021"/>
    <lineage>
        <taxon>Bacteria</taxon>
        <taxon>Bacillati</taxon>
        <taxon>Actinomycetota</taxon>
        <taxon>Actinomycetes</taxon>
        <taxon>Pseudonocardiales</taxon>
        <taxon>Pseudonocardiaceae</taxon>
        <taxon>Amycolatopsis</taxon>
    </lineage>
</organism>
<dbReference type="STRING" id="76021.BS329_30335"/>
<dbReference type="GO" id="GO:0009231">
    <property type="term" value="P:riboflavin biosynthetic process"/>
    <property type="evidence" value="ECO:0007669"/>
    <property type="project" value="InterPro"/>
</dbReference>
<dbReference type="OrthoDB" id="7342392at2"/>
<evidence type="ECO:0000256" key="1">
    <source>
        <dbReference type="SAM" id="MobiDB-lite"/>
    </source>
</evidence>
<dbReference type="Gene3D" id="3.40.430.10">
    <property type="entry name" value="Dihydrofolate Reductase, subunit A"/>
    <property type="match status" value="1"/>
</dbReference>
<name>A0A1R0KK81_9PSEU</name>
<dbReference type="PANTHER" id="PTHR38011:SF2">
    <property type="entry name" value="BIFUNCTIONAL DEAMINASE-REDUCTASE DOMAIN PROTEIN"/>
    <property type="match status" value="1"/>
</dbReference>
<dbReference type="GO" id="GO:0008703">
    <property type="term" value="F:5-amino-6-(5-phosphoribosylamino)uracil reductase activity"/>
    <property type="evidence" value="ECO:0007669"/>
    <property type="project" value="InterPro"/>
</dbReference>
<reference evidence="3 4" key="1">
    <citation type="submission" date="2016-01" db="EMBL/GenBank/DDBJ databases">
        <title>Amycolatopsis coloradensis genome sequencing and assembly.</title>
        <authorList>
            <person name="Mayilraj S."/>
        </authorList>
    </citation>
    <scope>NUCLEOTIDE SEQUENCE [LARGE SCALE GENOMIC DNA]</scope>
    <source>
        <strain evidence="3 4">DSM 44225</strain>
    </source>
</reference>
<feature type="region of interest" description="Disordered" evidence="1">
    <location>
        <begin position="14"/>
        <end position="36"/>
    </location>
</feature>
<dbReference type="InterPro" id="IPR002734">
    <property type="entry name" value="RibDG_C"/>
</dbReference>
<sequence>MKLTTMTQVTLDGVVQGNGHASDEDRRNGFERGGWARGAGDDETRAFIARAYERADAFLFGRRTYELFAGTWGSSTAQDVPGWEPVVRALNTQPKYVASTTLADPAWPGTSVLSGDVAAAVRELKARPGGEVQVHGSGTLIPWLLENDLVDEMTLIVIPVILGQGARLFPETGPDLALDLVESRADSKGVTIQKYRPAGRPRYATA</sequence>
<gene>
    <name evidence="3" type="ORF">BS329_30335</name>
</gene>
<dbReference type="Pfam" id="PF01872">
    <property type="entry name" value="RibD_C"/>
    <property type="match status" value="1"/>
</dbReference>
<feature type="domain" description="Bacterial bifunctional deaminase-reductase C-terminal" evidence="2">
    <location>
        <begin position="3"/>
        <end position="191"/>
    </location>
</feature>
<dbReference type="Proteomes" id="UP000187486">
    <property type="component" value="Unassembled WGS sequence"/>
</dbReference>
<evidence type="ECO:0000313" key="3">
    <source>
        <dbReference type="EMBL" id="OLZ46527.1"/>
    </source>
</evidence>
<protein>
    <submittedName>
        <fullName evidence="3">Deaminase</fullName>
    </submittedName>
</protein>
<dbReference type="InterPro" id="IPR050765">
    <property type="entry name" value="Riboflavin_Biosynth_HTPR"/>
</dbReference>
<dbReference type="EMBL" id="MQUQ01000017">
    <property type="protein sequence ID" value="OLZ46527.1"/>
    <property type="molecule type" value="Genomic_DNA"/>
</dbReference>
<comment type="caution">
    <text evidence="3">The sequence shown here is derived from an EMBL/GenBank/DDBJ whole genome shotgun (WGS) entry which is preliminary data.</text>
</comment>
<dbReference type="InterPro" id="IPR024072">
    <property type="entry name" value="DHFR-like_dom_sf"/>
</dbReference>
<feature type="compositionally biased region" description="Basic and acidic residues" evidence="1">
    <location>
        <begin position="21"/>
        <end position="30"/>
    </location>
</feature>
<evidence type="ECO:0000313" key="4">
    <source>
        <dbReference type="Proteomes" id="UP000187486"/>
    </source>
</evidence>
<keyword evidence="4" id="KW-1185">Reference proteome</keyword>
<accession>A0A1R0KK81</accession>
<proteinExistence type="predicted"/>
<dbReference type="AlphaFoldDB" id="A0A1R0KK81"/>
<dbReference type="SUPFAM" id="SSF53597">
    <property type="entry name" value="Dihydrofolate reductase-like"/>
    <property type="match status" value="1"/>
</dbReference>
<dbReference type="RefSeq" id="WP_076164919.1">
    <property type="nucleotide sequence ID" value="NZ_JBEZVB010000105.1"/>
</dbReference>
<dbReference type="PANTHER" id="PTHR38011">
    <property type="entry name" value="DIHYDROFOLATE REDUCTASE FAMILY PROTEIN (AFU_ORTHOLOGUE AFUA_8G06820)"/>
    <property type="match status" value="1"/>
</dbReference>